<dbReference type="EMBL" id="BART01037432">
    <property type="protein sequence ID" value="GAH07542.1"/>
    <property type="molecule type" value="Genomic_DNA"/>
</dbReference>
<gene>
    <name evidence="2" type="ORF">S01H4_62633</name>
</gene>
<dbReference type="PANTHER" id="PTHR30013">
    <property type="entry name" value="NIFE / NIFESE HYDROGENASE SMALL SUBUNIT FAMILY MEMBER"/>
    <property type="match status" value="1"/>
</dbReference>
<name>X1CIQ5_9ZZZZ</name>
<dbReference type="Gene3D" id="3.40.50.700">
    <property type="entry name" value="NADH:ubiquinone oxidoreductase-like, 20kDa subunit"/>
    <property type="match status" value="1"/>
</dbReference>
<evidence type="ECO:0000313" key="2">
    <source>
        <dbReference type="EMBL" id="GAH07542.1"/>
    </source>
</evidence>
<proteinExistence type="predicted"/>
<dbReference type="PANTHER" id="PTHR30013:SF5">
    <property type="entry name" value="HYDROGENASE SMALL SUBUNIT"/>
    <property type="match status" value="1"/>
</dbReference>
<dbReference type="GO" id="GO:0051536">
    <property type="term" value="F:iron-sulfur cluster binding"/>
    <property type="evidence" value="ECO:0007669"/>
    <property type="project" value="InterPro"/>
</dbReference>
<dbReference type="SUPFAM" id="SSF56770">
    <property type="entry name" value="HydA/Nqo6-like"/>
    <property type="match status" value="1"/>
</dbReference>
<protein>
    <submittedName>
        <fullName evidence="2">Uncharacterized protein</fullName>
    </submittedName>
</protein>
<dbReference type="AlphaFoldDB" id="X1CIQ5"/>
<comment type="caution">
    <text evidence="2">The sequence shown here is derived from an EMBL/GenBank/DDBJ whole genome shotgun (WGS) entry which is preliminary data.</text>
</comment>
<feature type="non-terminal residue" evidence="2">
    <location>
        <position position="82"/>
    </location>
</feature>
<organism evidence="2">
    <name type="scientific">marine sediment metagenome</name>
    <dbReference type="NCBI Taxonomy" id="412755"/>
    <lineage>
        <taxon>unclassified sequences</taxon>
        <taxon>metagenomes</taxon>
        <taxon>ecological metagenomes</taxon>
    </lineage>
</organism>
<dbReference type="GO" id="GO:0009375">
    <property type="term" value="C:ferredoxin hydrogenase complex"/>
    <property type="evidence" value="ECO:0007669"/>
    <property type="project" value="InterPro"/>
</dbReference>
<accession>X1CIQ5</accession>
<dbReference type="GO" id="GO:0009055">
    <property type="term" value="F:electron transfer activity"/>
    <property type="evidence" value="ECO:0007669"/>
    <property type="project" value="TreeGrafter"/>
</dbReference>
<keyword evidence="1" id="KW-0560">Oxidoreductase</keyword>
<dbReference type="GO" id="GO:0044569">
    <property type="term" value="C:[Ni-Fe] hydrogenase complex"/>
    <property type="evidence" value="ECO:0007669"/>
    <property type="project" value="TreeGrafter"/>
</dbReference>
<dbReference type="GO" id="GO:0016020">
    <property type="term" value="C:membrane"/>
    <property type="evidence" value="ECO:0007669"/>
    <property type="project" value="TreeGrafter"/>
</dbReference>
<sequence length="82" mass="8858">MDSIVKELPVIWLQTASCSGCSISLLNSANPTIKNILIDQIVPGIHINLRFHATIMAGAGEPAIEIMEATAKQKRGDYILVI</sequence>
<dbReference type="InterPro" id="IPR001821">
    <property type="entry name" value="NiFe_hydrogenase_ssu"/>
</dbReference>
<evidence type="ECO:0000256" key="1">
    <source>
        <dbReference type="ARBA" id="ARBA00023002"/>
    </source>
</evidence>
<dbReference type="InterPro" id="IPR037024">
    <property type="entry name" value="NiFe_Hase_small_N_sf"/>
</dbReference>
<dbReference type="GO" id="GO:0009061">
    <property type="term" value="P:anaerobic respiration"/>
    <property type="evidence" value="ECO:0007669"/>
    <property type="project" value="TreeGrafter"/>
</dbReference>
<dbReference type="GO" id="GO:0008901">
    <property type="term" value="F:ferredoxin hydrogenase activity"/>
    <property type="evidence" value="ECO:0007669"/>
    <property type="project" value="InterPro"/>
</dbReference>
<reference evidence="2" key="1">
    <citation type="journal article" date="2014" name="Front. Microbiol.">
        <title>High frequency of phylogenetically diverse reductive dehalogenase-homologous genes in deep subseafloor sedimentary metagenomes.</title>
        <authorList>
            <person name="Kawai M."/>
            <person name="Futagami T."/>
            <person name="Toyoda A."/>
            <person name="Takaki Y."/>
            <person name="Nishi S."/>
            <person name="Hori S."/>
            <person name="Arai W."/>
            <person name="Tsubouchi T."/>
            <person name="Morono Y."/>
            <person name="Uchiyama I."/>
            <person name="Ito T."/>
            <person name="Fujiyama A."/>
            <person name="Inagaki F."/>
            <person name="Takami H."/>
        </authorList>
    </citation>
    <scope>NUCLEOTIDE SEQUENCE</scope>
    <source>
        <strain evidence="2">Expedition CK06-06</strain>
    </source>
</reference>